<feature type="compositionally biased region" description="Low complexity" evidence="1">
    <location>
        <begin position="103"/>
        <end position="122"/>
    </location>
</feature>
<accession>A0ABN8QF92</accession>
<comment type="caution">
    <text evidence="2">The sequence shown here is derived from an EMBL/GenBank/DDBJ whole genome shotgun (WGS) entry which is preliminary data.</text>
</comment>
<feature type="region of interest" description="Disordered" evidence="1">
    <location>
        <begin position="103"/>
        <end position="125"/>
    </location>
</feature>
<evidence type="ECO:0000256" key="1">
    <source>
        <dbReference type="SAM" id="MobiDB-lite"/>
    </source>
</evidence>
<dbReference type="EMBL" id="CALNXK010000126">
    <property type="protein sequence ID" value="CAH3163410.1"/>
    <property type="molecule type" value="Genomic_DNA"/>
</dbReference>
<dbReference type="Proteomes" id="UP001159405">
    <property type="component" value="Unassembled WGS sequence"/>
</dbReference>
<evidence type="ECO:0000313" key="3">
    <source>
        <dbReference type="Proteomes" id="UP001159405"/>
    </source>
</evidence>
<gene>
    <name evidence="2" type="ORF">PLOB_00005801</name>
</gene>
<keyword evidence="3" id="KW-1185">Reference proteome</keyword>
<sequence length="195" mass="21554">MYKCGIGKLSGTECGSVTVKDTVINEYQALSDCQRDIMGHLEMLKMRGEDVLSEKELILLRAGVFSGTAEVDFMVKVSFPGFNQEEGIEKISRDLERLAFSPDSSLFQPSSSQEETQSTTSTLDDSISQATCAQYLKPPDNTDEGKVAALQWFVDECSIGPLGSIMKRPWTDATSKTRECYIRKASTIISEVLKL</sequence>
<reference evidence="2 3" key="1">
    <citation type="submission" date="2022-05" db="EMBL/GenBank/DDBJ databases">
        <authorList>
            <consortium name="Genoscope - CEA"/>
            <person name="William W."/>
        </authorList>
    </citation>
    <scope>NUCLEOTIDE SEQUENCE [LARGE SCALE GENOMIC DNA]</scope>
</reference>
<protein>
    <submittedName>
        <fullName evidence="2">Uncharacterized protein</fullName>
    </submittedName>
</protein>
<organism evidence="2 3">
    <name type="scientific">Porites lobata</name>
    <dbReference type="NCBI Taxonomy" id="104759"/>
    <lineage>
        <taxon>Eukaryota</taxon>
        <taxon>Metazoa</taxon>
        <taxon>Cnidaria</taxon>
        <taxon>Anthozoa</taxon>
        <taxon>Hexacorallia</taxon>
        <taxon>Scleractinia</taxon>
        <taxon>Fungiina</taxon>
        <taxon>Poritidae</taxon>
        <taxon>Porites</taxon>
    </lineage>
</organism>
<proteinExistence type="predicted"/>
<evidence type="ECO:0000313" key="2">
    <source>
        <dbReference type="EMBL" id="CAH3163410.1"/>
    </source>
</evidence>
<name>A0ABN8QF92_9CNID</name>